<proteinExistence type="inferred from homology"/>
<sequence length="930" mass="105802">MLNEFAKECKKFLGDRLYDKYILRFAHSIDASCYRYIPKLVLKVKNEEEVCKIIKLSNKYNIALTFKGAGTSLSGQACSNSVLVLTMYKMKDIKVSSDYISCSCAVIGADANIALKHLNKKIGPDPATLNNASIGGIFSNNSSGMCCGVSYNSYHTVKSIRVILNDGYILDTSDEDNVNYFMHTHSDMVNKIYNLREEIIQDEELVKNIERKYKIKNTTGYSINALSDFSNIVDILNHIFIGAEGTLGFVSKVEYYLVDDYFHKACALIFYKNLSLAAKAVNILAENKNKVSAAELMDYACLKSVSHLEDMPEQLNDIKEGNCCILVQLESNSKEQLEKNVQFITKALSVVNDLFGINFSYDEKICENWWKVRKALLPICAKQRETKSTIITEDVCFTMQTFEEGINEISMLFKKHNFNGIIFGHALSFNVHFIISVVLDDEKSSKNFANFIDDLAVMVCKLDGSIKAEHGTGRMMAPFVEMEWGKKAYEINKKIKNIFDSKNLFNPDVIISDDKQIHLKNLKPSHEIDEYLQYCMECGFCEKVCPSKNLSLSPRQRIAVKKEIARLKQLNTKNKEEQEQLEQLLKDYEYYAINTCAQCSMCASACPLEINSANIADEYKNSHSKGLFLANKIAQNLKTTSFYTKKALKVVNWLNKKDFLSQTSIAFNAIFKTAILPTNMLNANDYKLNSKDYNFTNNVVYFSSCLNRLFKIEKNKSIQEVFENLCKKAKINCIYPEDIEELCCSKAFKDYSLKKDMFDIAKKSLTSLLKASKDGRIIIVSDHSACSAQMLDNLKKYPEFKKLKIMDMQSYIVKHILHKLKIRAIDENIGIYSVCASKKNNWTSDIKTIAKSCTKANIYEHTNTFCCAFAGNKGFIRPELNKSALEDFTEYFSTKKVKKIYSTSSTCELGISFNTNIKCENIIYLLDELS</sequence>
<dbReference type="Proteomes" id="UP000786183">
    <property type="component" value="Unassembled WGS sequence"/>
</dbReference>
<evidence type="ECO:0000256" key="10">
    <source>
        <dbReference type="ARBA" id="ARBA00038897"/>
    </source>
</evidence>
<evidence type="ECO:0000259" key="12">
    <source>
        <dbReference type="PROSITE" id="PS51379"/>
    </source>
</evidence>
<dbReference type="InterPro" id="IPR017896">
    <property type="entry name" value="4Fe4S_Fe-S-bd"/>
</dbReference>
<dbReference type="SUPFAM" id="SSF46548">
    <property type="entry name" value="alpha-helical ferredoxin"/>
    <property type="match status" value="1"/>
</dbReference>
<dbReference type="PANTHER" id="PTHR11748">
    <property type="entry name" value="D-LACTATE DEHYDROGENASE"/>
    <property type="match status" value="1"/>
</dbReference>
<evidence type="ECO:0000256" key="1">
    <source>
        <dbReference type="ARBA" id="ARBA00001974"/>
    </source>
</evidence>
<dbReference type="Pfam" id="PF01565">
    <property type="entry name" value="FAD_binding_4"/>
    <property type="match status" value="1"/>
</dbReference>
<dbReference type="Gene3D" id="3.30.70.2740">
    <property type="match status" value="1"/>
</dbReference>
<dbReference type="InterPro" id="IPR017900">
    <property type="entry name" value="4Fe4S_Fe_S_CS"/>
</dbReference>
<dbReference type="SUPFAM" id="SSF55103">
    <property type="entry name" value="FAD-linked oxidases, C-terminal domain"/>
    <property type="match status" value="1"/>
</dbReference>
<dbReference type="SUPFAM" id="SSF56176">
    <property type="entry name" value="FAD-binding/transporter-associated domain-like"/>
    <property type="match status" value="1"/>
</dbReference>
<reference evidence="14 15" key="1">
    <citation type="submission" date="2020-07" db="EMBL/GenBank/DDBJ databases">
        <title>Transfer of Campylobacter canadensis to the novel genus Avispirillum gen. nov., that also includes two novel species recovered from migratory waterfowl: Avispirillum anseris sp. nov. and Avispirillum brantae sp. nov.</title>
        <authorList>
            <person name="Miller W.G."/>
            <person name="Chapman M.H."/>
            <person name="Yee E."/>
            <person name="Inglis G.D."/>
        </authorList>
    </citation>
    <scope>NUCLEOTIDE SEQUENCE [LARGE SCALE GENOMIC DNA]</scope>
    <source>
        <strain evidence="14 15">L283</strain>
    </source>
</reference>
<evidence type="ECO:0000256" key="9">
    <source>
        <dbReference type="ARBA" id="ARBA00023014"/>
    </source>
</evidence>
<name>A0ABS7WRQ0_9BACT</name>
<dbReference type="Gene3D" id="3.30.43.10">
    <property type="entry name" value="Uridine Diphospho-n-acetylenolpyruvylglucosamine Reductase, domain 2"/>
    <property type="match status" value="1"/>
</dbReference>
<accession>A0ABS7WRQ0</accession>
<keyword evidence="7" id="KW-0560">Oxidoreductase</keyword>
<keyword evidence="3" id="KW-0285">Flavoprotein</keyword>
<dbReference type="PROSITE" id="PS51387">
    <property type="entry name" value="FAD_PCMH"/>
    <property type="match status" value="1"/>
</dbReference>
<keyword evidence="11" id="KW-0175">Coiled coil</keyword>
<dbReference type="Gene3D" id="3.30.465.10">
    <property type="match status" value="1"/>
</dbReference>
<dbReference type="PROSITE" id="PS51379">
    <property type="entry name" value="4FE4S_FER_2"/>
    <property type="match status" value="1"/>
</dbReference>
<keyword evidence="15" id="KW-1185">Reference proteome</keyword>
<evidence type="ECO:0000256" key="11">
    <source>
        <dbReference type="SAM" id="Coils"/>
    </source>
</evidence>
<evidence type="ECO:0000256" key="5">
    <source>
        <dbReference type="ARBA" id="ARBA00022827"/>
    </source>
</evidence>
<evidence type="ECO:0000256" key="6">
    <source>
        <dbReference type="ARBA" id="ARBA00022946"/>
    </source>
</evidence>
<protein>
    <recommendedName>
        <fullName evidence="10">D-lactate dehydrogenase (cytochrome)</fullName>
        <ecNumber evidence="10">1.1.2.4</ecNumber>
    </recommendedName>
</protein>
<evidence type="ECO:0000313" key="15">
    <source>
        <dbReference type="Proteomes" id="UP000786183"/>
    </source>
</evidence>
<dbReference type="InterPro" id="IPR016167">
    <property type="entry name" value="FAD-bd_PCMH_sub1"/>
</dbReference>
<dbReference type="InterPro" id="IPR016171">
    <property type="entry name" value="Vanillyl_alc_oxidase_C-sub2"/>
</dbReference>
<dbReference type="InterPro" id="IPR004113">
    <property type="entry name" value="FAD-bd_oxidored_4_C"/>
</dbReference>
<dbReference type="InterPro" id="IPR016169">
    <property type="entry name" value="FAD-bd_PCMH_sub2"/>
</dbReference>
<evidence type="ECO:0000256" key="8">
    <source>
        <dbReference type="ARBA" id="ARBA00023004"/>
    </source>
</evidence>
<dbReference type="Pfam" id="PF13183">
    <property type="entry name" value="Fer4_8"/>
    <property type="match status" value="1"/>
</dbReference>
<evidence type="ECO:0000313" key="14">
    <source>
        <dbReference type="EMBL" id="MBZ7987436.1"/>
    </source>
</evidence>
<evidence type="ECO:0000256" key="4">
    <source>
        <dbReference type="ARBA" id="ARBA00022723"/>
    </source>
</evidence>
<keyword evidence="8" id="KW-0408">Iron</keyword>
<comment type="caution">
    <text evidence="14">The sequence shown here is derived from an EMBL/GenBank/DDBJ whole genome shotgun (WGS) entry which is preliminary data.</text>
</comment>
<gene>
    <name evidence="14" type="ORF">AVCANL283_04870</name>
</gene>
<evidence type="ECO:0000256" key="2">
    <source>
        <dbReference type="ARBA" id="ARBA00008000"/>
    </source>
</evidence>
<comment type="cofactor">
    <cofactor evidence="1">
        <name>FAD</name>
        <dbReference type="ChEBI" id="CHEBI:57692"/>
    </cofactor>
</comment>
<evidence type="ECO:0000256" key="3">
    <source>
        <dbReference type="ARBA" id="ARBA00022630"/>
    </source>
</evidence>
<keyword evidence="9" id="KW-0411">Iron-sulfur</keyword>
<evidence type="ECO:0000259" key="13">
    <source>
        <dbReference type="PROSITE" id="PS51387"/>
    </source>
</evidence>
<feature type="domain" description="FAD-binding PCMH-type" evidence="13">
    <location>
        <begin position="34"/>
        <end position="260"/>
    </location>
</feature>
<dbReference type="PANTHER" id="PTHR11748:SF111">
    <property type="entry name" value="D-LACTATE DEHYDROGENASE, MITOCHONDRIAL-RELATED"/>
    <property type="match status" value="1"/>
</dbReference>
<dbReference type="PROSITE" id="PS00198">
    <property type="entry name" value="4FE4S_FER_1"/>
    <property type="match status" value="2"/>
</dbReference>
<dbReference type="RefSeq" id="WP_224325347.1">
    <property type="nucleotide sequence ID" value="NZ_JACGBB010000008.1"/>
</dbReference>
<keyword evidence="6" id="KW-0809">Transit peptide</keyword>
<dbReference type="Gene3D" id="3.30.70.20">
    <property type="match status" value="1"/>
</dbReference>
<comment type="similarity">
    <text evidence="2">Belongs to the FAD-binding oxidoreductase/transferase type 4 family.</text>
</comment>
<feature type="domain" description="4Fe-4S ferredoxin-type" evidence="12">
    <location>
        <begin position="524"/>
        <end position="555"/>
    </location>
</feature>
<keyword evidence="5" id="KW-0274">FAD</keyword>
<dbReference type="InterPro" id="IPR016166">
    <property type="entry name" value="FAD-bd_PCMH"/>
</dbReference>
<dbReference type="EC" id="1.1.2.4" evidence="10"/>
<dbReference type="EMBL" id="JACGBB010000008">
    <property type="protein sequence ID" value="MBZ7987436.1"/>
    <property type="molecule type" value="Genomic_DNA"/>
</dbReference>
<dbReference type="Gene3D" id="1.10.45.10">
    <property type="entry name" value="Vanillyl-alcohol Oxidase, Chain A, domain 4"/>
    <property type="match status" value="1"/>
</dbReference>
<evidence type="ECO:0000256" key="7">
    <source>
        <dbReference type="ARBA" id="ARBA00023002"/>
    </source>
</evidence>
<feature type="coiled-coil region" evidence="11">
    <location>
        <begin position="560"/>
        <end position="594"/>
    </location>
</feature>
<dbReference type="InterPro" id="IPR006094">
    <property type="entry name" value="Oxid_FAD_bind_N"/>
</dbReference>
<organism evidence="14 15">
    <name type="scientific">Campylobacter canadensis</name>
    <dbReference type="NCBI Taxonomy" id="449520"/>
    <lineage>
        <taxon>Bacteria</taxon>
        <taxon>Pseudomonadati</taxon>
        <taxon>Campylobacterota</taxon>
        <taxon>Epsilonproteobacteria</taxon>
        <taxon>Campylobacterales</taxon>
        <taxon>Campylobacteraceae</taxon>
        <taxon>Campylobacter</taxon>
    </lineage>
</organism>
<keyword evidence="4" id="KW-0479">Metal-binding</keyword>
<dbReference type="InterPro" id="IPR036318">
    <property type="entry name" value="FAD-bd_PCMH-like_sf"/>
</dbReference>
<dbReference type="Pfam" id="PF02913">
    <property type="entry name" value="FAD-oxidase_C"/>
    <property type="match status" value="1"/>
</dbReference>
<dbReference type="InterPro" id="IPR016164">
    <property type="entry name" value="FAD-linked_Oxase-like_C"/>
</dbReference>